<evidence type="ECO:0000256" key="5">
    <source>
        <dbReference type="SAM" id="MobiDB-lite"/>
    </source>
</evidence>
<proteinExistence type="predicted"/>
<dbReference type="PANTHER" id="PTHR47784">
    <property type="entry name" value="STEROL UPTAKE CONTROL PROTEIN 2"/>
    <property type="match status" value="1"/>
</dbReference>
<dbReference type="InterPro" id="IPR053157">
    <property type="entry name" value="Sterol_Uptake_Regulator"/>
</dbReference>
<organism evidence="7 8">
    <name type="scientific">Penicillium argentinense</name>
    <dbReference type="NCBI Taxonomy" id="1131581"/>
    <lineage>
        <taxon>Eukaryota</taxon>
        <taxon>Fungi</taxon>
        <taxon>Dikarya</taxon>
        <taxon>Ascomycota</taxon>
        <taxon>Pezizomycotina</taxon>
        <taxon>Eurotiomycetes</taxon>
        <taxon>Eurotiomycetidae</taxon>
        <taxon>Eurotiales</taxon>
        <taxon>Aspergillaceae</taxon>
        <taxon>Penicillium</taxon>
    </lineage>
</organism>
<keyword evidence="2" id="KW-0238">DNA-binding</keyword>
<feature type="domain" description="Zn(2)-C6 fungal-type" evidence="6">
    <location>
        <begin position="56"/>
        <end position="86"/>
    </location>
</feature>
<comment type="caution">
    <text evidence="7">The sequence shown here is derived from an EMBL/GenBank/DDBJ whole genome shotgun (WGS) entry which is preliminary data.</text>
</comment>
<protein>
    <recommendedName>
        <fullName evidence="6">Zn(2)-C6 fungal-type domain-containing protein</fullName>
    </recommendedName>
</protein>
<dbReference type="Gene3D" id="4.10.240.10">
    <property type="entry name" value="Zn(2)-C6 fungal-type DNA-binding domain"/>
    <property type="match status" value="1"/>
</dbReference>
<dbReference type="InterPro" id="IPR001138">
    <property type="entry name" value="Zn2Cys6_DnaBD"/>
</dbReference>
<evidence type="ECO:0000256" key="2">
    <source>
        <dbReference type="ARBA" id="ARBA00023125"/>
    </source>
</evidence>
<dbReference type="InterPro" id="IPR036864">
    <property type="entry name" value="Zn2-C6_fun-type_DNA-bd_sf"/>
</dbReference>
<reference evidence="7" key="1">
    <citation type="submission" date="2022-11" db="EMBL/GenBank/DDBJ databases">
        <authorList>
            <person name="Petersen C."/>
        </authorList>
    </citation>
    <scope>NUCLEOTIDE SEQUENCE</scope>
    <source>
        <strain evidence="7">IBT 30761</strain>
    </source>
</reference>
<name>A0A9W9FMR7_9EURO</name>
<dbReference type="GO" id="GO:0003677">
    <property type="term" value="F:DNA binding"/>
    <property type="evidence" value="ECO:0007669"/>
    <property type="project" value="UniProtKB-KW"/>
</dbReference>
<keyword evidence="8" id="KW-1185">Reference proteome</keyword>
<evidence type="ECO:0000256" key="3">
    <source>
        <dbReference type="ARBA" id="ARBA00023163"/>
    </source>
</evidence>
<dbReference type="GO" id="GO:0001228">
    <property type="term" value="F:DNA-binding transcription activator activity, RNA polymerase II-specific"/>
    <property type="evidence" value="ECO:0007669"/>
    <property type="project" value="TreeGrafter"/>
</dbReference>
<gene>
    <name evidence="7" type="ORF">N7532_003561</name>
</gene>
<accession>A0A9W9FMR7</accession>
<dbReference type="PROSITE" id="PS00463">
    <property type="entry name" value="ZN2_CY6_FUNGAL_1"/>
    <property type="match status" value="1"/>
</dbReference>
<evidence type="ECO:0000256" key="1">
    <source>
        <dbReference type="ARBA" id="ARBA00023015"/>
    </source>
</evidence>
<dbReference type="PRINTS" id="PR00755">
    <property type="entry name" value="AFLATOXINBRP"/>
</dbReference>
<dbReference type="Pfam" id="PF00172">
    <property type="entry name" value="Zn_clus"/>
    <property type="match status" value="1"/>
</dbReference>
<reference evidence="7" key="2">
    <citation type="journal article" date="2023" name="IMA Fungus">
        <title>Comparative genomic study of the Penicillium genus elucidates a diverse pangenome and 15 lateral gene transfer events.</title>
        <authorList>
            <person name="Petersen C."/>
            <person name="Sorensen T."/>
            <person name="Nielsen M.R."/>
            <person name="Sondergaard T.E."/>
            <person name="Sorensen J.L."/>
            <person name="Fitzpatrick D.A."/>
            <person name="Frisvad J.C."/>
            <person name="Nielsen K.L."/>
        </authorList>
    </citation>
    <scope>NUCLEOTIDE SEQUENCE</scope>
    <source>
        <strain evidence="7">IBT 30761</strain>
    </source>
</reference>
<dbReference type="SUPFAM" id="SSF57701">
    <property type="entry name" value="Zn2/Cys6 DNA-binding domain"/>
    <property type="match status" value="1"/>
</dbReference>
<dbReference type="PROSITE" id="PS50048">
    <property type="entry name" value="ZN2_CY6_FUNGAL_2"/>
    <property type="match status" value="1"/>
</dbReference>
<evidence type="ECO:0000313" key="7">
    <source>
        <dbReference type="EMBL" id="KAJ5103032.1"/>
    </source>
</evidence>
<dbReference type="Pfam" id="PF11951">
    <property type="entry name" value="Fungal_trans_2"/>
    <property type="match status" value="1"/>
</dbReference>
<dbReference type="CDD" id="cd00067">
    <property type="entry name" value="GAL4"/>
    <property type="match status" value="1"/>
</dbReference>
<evidence type="ECO:0000256" key="4">
    <source>
        <dbReference type="ARBA" id="ARBA00023242"/>
    </source>
</evidence>
<dbReference type="RefSeq" id="XP_056476412.1">
    <property type="nucleotide sequence ID" value="XM_056616055.1"/>
</dbReference>
<dbReference type="SMART" id="SM00066">
    <property type="entry name" value="GAL4"/>
    <property type="match status" value="1"/>
</dbReference>
<evidence type="ECO:0000313" key="8">
    <source>
        <dbReference type="Proteomes" id="UP001149074"/>
    </source>
</evidence>
<dbReference type="EMBL" id="JAPQKI010000004">
    <property type="protein sequence ID" value="KAJ5103032.1"/>
    <property type="molecule type" value="Genomic_DNA"/>
</dbReference>
<dbReference type="Proteomes" id="UP001149074">
    <property type="component" value="Unassembled WGS sequence"/>
</dbReference>
<sequence>MHQIKSPAGSGTSDDRSSEDSSSDRQQLQTVFRISLPGKKQKTFHARRAHKKSRGGCVTCKKRRVKCDEQKPLCQKCQNKGLVCSYTPELDLAHQKKISKALGVGDPTATFFSLSFEDVLNKVETALGFDSRPIPPKLISQSSGHPMSTIAFQHFMRCSLETVANPGIREVMGSDMNPHVMYTILAVGLLHLNRVSPNKERSYAEIYFWQRAIQLYQKELSTSVRADNVDALLSSCMMMGVMTICPENFKPTDSWVLTNKPERMNWLCLQSGLRIIITLAAPYIPNSIWASSFESIHKEELKIFEREYETGRDGLDSDLADLCGIDEYTTENNSVYHNPLRILTPLLKLEKNRPNAAHCATFMGRLECDFLALCRKREVPALVILAHWLGLMCTVAEWQPWIEGRIRGECIAICMFLETSTDPLVRRLLKFPAAACGYELSTSSG</sequence>
<keyword evidence="1" id="KW-0805">Transcription regulation</keyword>
<dbReference type="AlphaFoldDB" id="A0A9W9FMR7"/>
<dbReference type="GeneID" id="81355034"/>
<evidence type="ECO:0000259" key="6">
    <source>
        <dbReference type="PROSITE" id="PS50048"/>
    </source>
</evidence>
<dbReference type="GO" id="GO:0008270">
    <property type="term" value="F:zinc ion binding"/>
    <property type="evidence" value="ECO:0007669"/>
    <property type="project" value="InterPro"/>
</dbReference>
<feature type="compositionally biased region" description="Basic and acidic residues" evidence="5">
    <location>
        <begin position="13"/>
        <end position="23"/>
    </location>
</feature>
<feature type="region of interest" description="Disordered" evidence="5">
    <location>
        <begin position="1"/>
        <end position="27"/>
    </location>
</feature>
<dbReference type="InterPro" id="IPR021858">
    <property type="entry name" value="Fun_TF"/>
</dbReference>
<keyword evidence="3" id="KW-0804">Transcription</keyword>
<dbReference type="PANTHER" id="PTHR47784:SF9">
    <property type="entry name" value="ZN(II)2CYS6 TRANSCRIPTION FACTOR (EUROFUNG)"/>
    <property type="match status" value="1"/>
</dbReference>
<keyword evidence="4" id="KW-0539">Nucleus</keyword>
<dbReference type="OrthoDB" id="416217at2759"/>